<dbReference type="InterPro" id="IPR044780">
    <property type="entry name" value="Heh2/Src1"/>
</dbReference>
<evidence type="ECO:0000256" key="3">
    <source>
        <dbReference type="ARBA" id="ARBA00022692"/>
    </source>
</evidence>
<dbReference type="GO" id="GO:0034399">
    <property type="term" value="C:nuclear periphery"/>
    <property type="evidence" value="ECO:0007669"/>
    <property type="project" value="TreeGrafter"/>
</dbReference>
<feature type="compositionally biased region" description="Acidic residues" evidence="7">
    <location>
        <begin position="151"/>
        <end position="160"/>
    </location>
</feature>
<keyword evidence="5" id="KW-0472">Membrane</keyword>
<dbReference type="PANTHER" id="PTHR47808:SF2">
    <property type="entry name" value="LEM DOMAIN-CONTAINING PROTEIN 2"/>
    <property type="match status" value="1"/>
</dbReference>
<feature type="compositionally biased region" description="Basic and acidic residues" evidence="7">
    <location>
        <begin position="295"/>
        <end position="306"/>
    </location>
</feature>
<feature type="region of interest" description="Disordered" evidence="7">
    <location>
        <begin position="81"/>
        <end position="348"/>
    </location>
</feature>
<dbReference type="InterPro" id="IPR025856">
    <property type="entry name" value="HeH/LEM_domain"/>
</dbReference>
<name>A0A8H4QQT1_9AGAR</name>
<feature type="domain" description="HeH/LEM" evidence="9">
    <location>
        <begin position="22"/>
        <end position="56"/>
    </location>
</feature>
<keyword evidence="11" id="KW-1185">Reference proteome</keyword>
<dbReference type="Pfam" id="PF09402">
    <property type="entry name" value="MSC"/>
    <property type="match status" value="1"/>
</dbReference>
<dbReference type="CDD" id="cd12935">
    <property type="entry name" value="LEM_like"/>
    <property type="match status" value="1"/>
</dbReference>
<keyword evidence="4" id="KW-1133">Transmembrane helix</keyword>
<sequence length="799" mass="87956">MSRLTAAQVVNLGEYLEPDFDPASLTVAQLLGVLGYHNIAYPQPYTKAKLVQVFNNEVKSRATKFKKERIKKENSIASEEGITDGITGQPLAKPKATPARRSSRRLSQIPKDEDESPTRPDPPKRRRSSAQPALGGTSSRRAAAPPITVIEESEPEEEEDLPVKKVGRTKKTSSAGVQSRRVSHVLSGAEDSGWEDNNIFQSGAEDSSPARPTPVRPRPSRGTGTQRKTRKSTSAPPQMHDSSPLRPANLPDNIARSPPQSPFRPSLPPIPKFEFSPPIKSPTTAIREFSPVVHPKVESSKSHLQEIPEVQSQEDEKAASTAGDPAKSVEVVELEKDGTGQTDDAVSQLSSEDMIVTEMPAAPEISRPLAGAVRLSFWAVIAALMFSVYNYKAESSSIGFCDRGTNTSRVLDSILSARIAKEECQKRAFLLQNSTEPLQEVEQFVEDCGLPPLVPKPRPTTCTPCPDHASCDHFGVTCDSGYLLKPNILLSFVPVSPSRTTLTTTHLPQLSEGFFTAVSAVVDGLPLFGSIGLPPRCVEDPQRKKHIGALGKSIESRLTKERGQRICRGDISKAPPSEDLEEAIRWGIEESQLREFYRAAIDPTLLPQFDDVFNTAIQQLTQWGGVFVGETSDGKRYIAHKTPEMSLQCLVKVKSREVWAAWRPTVLGSILSLLLLSAARLRIAAKHKENKRVAGLVQVALDTLRNQEMAHYTDPLTTPAPYLSSIQLRDLVLQDEHSVPTRRRLWEKVERVVEGNANVRANLEEIEGGDETRVWRWVGSSGRTPGRKELRATIEEVEE</sequence>
<feature type="compositionally biased region" description="Polar residues" evidence="7">
    <location>
        <begin position="339"/>
        <end position="348"/>
    </location>
</feature>
<dbReference type="GO" id="GO:0003682">
    <property type="term" value="F:chromatin binding"/>
    <property type="evidence" value="ECO:0007669"/>
    <property type="project" value="InterPro"/>
</dbReference>
<evidence type="ECO:0000256" key="6">
    <source>
        <dbReference type="ARBA" id="ARBA00023242"/>
    </source>
</evidence>
<dbReference type="Pfam" id="PF12949">
    <property type="entry name" value="HeH"/>
    <property type="match status" value="1"/>
</dbReference>
<evidence type="ECO:0000256" key="1">
    <source>
        <dbReference type="ARBA" id="ARBA00004540"/>
    </source>
</evidence>
<evidence type="ECO:0000313" key="11">
    <source>
        <dbReference type="Proteomes" id="UP000521872"/>
    </source>
</evidence>
<dbReference type="GO" id="GO:0005637">
    <property type="term" value="C:nuclear inner membrane"/>
    <property type="evidence" value="ECO:0007669"/>
    <property type="project" value="UniProtKB-SubCell"/>
</dbReference>
<dbReference type="EMBL" id="JAACJL010000044">
    <property type="protein sequence ID" value="KAF4614692.1"/>
    <property type="molecule type" value="Genomic_DNA"/>
</dbReference>
<accession>A0A8H4QQT1</accession>
<protein>
    <submittedName>
        <fullName evidence="10">Uncharacterized protein</fullName>
    </submittedName>
</protein>
<gene>
    <name evidence="10" type="ORF">D9613_003028</name>
</gene>
<evidence type="ECO:0000259" key="9">
    <source>
        <dbReference type="Pfam" id="PF12949"/>
    </source>
</evidence>
<dbReference type="Proteomes" id="UP000521872">
    <property type="component" value="Unassembled WGS sequence"/>
</dbReference>
<evidence type="ECO:0000256" key="5">
    <source>
        <dbReference type="ARBA" id="ARBA00023136"/>
    </source>
</evidence>
<comment type="subcellular location">
    <subcellularLocation>
        <location evidence="1">Nucleus inner membrane</location>
    </subcellularLocation>
</comment>
<reference evidence="10 11" key="1">
    <citation type="submission" date="2019-12" db="EMBL/GenBank/DDBJ databases">
        <authorList>
            <person name="Floudas D."/>
            <person name="Bentzer J."/>
            <person name="Ahren D."/>
            <person name="Johansson T."/>
            <person name="Persson P."/>
            <person name="Tunlid A."/>
        </authorList>
    </citation>
    <scope>NUCLEOTIDE SEQUENCE [LARGE SCALE GENOMIC DNA]</scope>
    <source>
        <strain evidence="10 11">CBS 102.39</strain>
    </source>
</reference>
<feature type="domain" description="Man1/Src1-like C-terminal" evidence="8">
    <location>
        <begin position="381"/>
        <end position="780"/>
    </location>
</feature>
<evidence type="ECO:0000259" key="8">
    <source>
        <dbReference type="Pfam" id="PF09402"/>
    </source>
</evidence>
<feature type="compositionally biased region" description="Pro residues" evidence="7">
    <location>
        <begin position="259"/>
        <end position="271"/>
    </location>
</feature>
<dbReference type="InterPro" id="IPR041885">
    <property type="entry name" value="MAN1_winged_helix_dom"/>
</dbReference>
<evidence type="ECO:0000313" key="10">
    <source>
        <dbReference type="EMBL" id="KAF4614692.1"/>
    </source>
</evidence>
<evidence type="ECO:0000256" key="7">
    <source>
        <dbReference type="SAM" id="MobiDB-lite"/>
    </source>
</evidence>
<proteinExistence type="predicted"/>
<dbReference type="GO" id="GO:0005783">
    <property type="term" value="C:endoplasmic reticulum"/>
    <property type="evidence" value="ECO:0007669"/>
    <property type="project" value="TreeGrafter"/>
</dbReference>
<dbReference type="Gene3D" id="1.10.10.1180">
    <property type="entry name" value="MAN1, winged-helix domain"/>
    <property type="match status" value="1"/>
</dbReference>
<dbReference type="AlphaFoldDB" id="A0A8H4QQT1"/>
<keyword evidence="2" id="KW-0597">Phosphoprotein</keyword>
<dbReference type="InterPro" id="IPR018996">
    <property type="entry name" value="Man1/Src1-like_C"/>
</dbReference>
<dbReference type="PANTHER" id="PTHR47808">
    <property type="entry name" value="INNER NUCLEAR MEMBRANE PROTEIN HEH2-RELATED"/>
    <property type="match status" value="1"/>
</dbReference>
<keyword evidence="3" id="KW-0812">Transmembrane</keyword>
<comment type="caution">
    <text evidence="10">The sequence shown here is derived from an EMBL/GenBank/DDBJ whole genome shotgun (WGS) entry which is preliminary data.</text>
</comment>
<keyword evidence="6" id="KW-0539">Nucleus</keyword>
<evidence type="ECO:0000256" key="2">
    <source>
        <dbReference type="ARBA" id="ARBA00022553"/>
    </source>
</evidence>
<organism evidence="10 11">
    <name type="scientific">Agrocybe pediades</name>
    <dbReference type="NCBI Taxonomy" id="84607"/>
    <lineage>
        <taxon>Eukaryota</taxon>
        <taxon>Fungi</taxon>
        <taxon>Dikarya</taxon>
        <taxon>Basidiomycota</taxon>
        <taxon>Agaricomycotina</taxon>
        <taxon>Agaricomycetes</taxon>
        <taxon>Agaricomycetidae</taxon>
        <taxon>Agaricales</taxon>
        <taxon>Agaricineae</taxon>
        <taxon>Strophariaceae</taxon>
        <taxon>Agrocybe</taxon>
    </lineage>
</organism>
<feature type="compositionally biased region" description="Polar residues" evidence="7">
    <location>
        <begin position="222"/>
        <end position="236"/>
    </location>
</feature>
<dbReference type="GO" id="GO:0071763">
    <property type="term" value="P:nuclear membrane organization"/>
    <property type="evidence" value="ECO:0007669"/>
    <property type="project" value="TreeGrafter"/>
</dbReference>
<evidence type="ECO:0000256" key="4">
    <source>
        <dbReference type="ARBA" id="ARBA00022989"/>
    </source>
</evidence>